<dbReference type="Gene3D" id="3.40.50.1110">
    <property type="entry name" value="SGNH hydrolase"/>
    <property type="match status" value="1"/>
</dbReference>
<sequence>MVLGKFVLSVAATVAFTASLGGNVAAFPTNNSCHNPSGHGRCDNDKPFIVFGDSLSDIGSKLAIFGEQSYWEGHYSNGPVWNEYTAYLLNRPLINYSIGGASSSNSALVNGTKNGQYIPSLLDQIDYFFKNSTNAAGSGNNINTKESIVTLEIGGNNLFTPFDSSPEYVIASKDKLVEGLAQDIAKGLQKVYDAGYRQILVWDVYPVYNAPALVDDPKNKAIMKGIFDNANVKIKNVVDEFVSKNKESSKHIKLFNSNNLFNLIVKPEVLSALNITDIKTPCVSGNHNMDSPDYKICDNGYQHLSYDPIHPAARTHHILGVLAAEFIKNPEKKFVANDLIHAAKKYKINEATAEDNILSRDGVHNVPPYPSKSD</sequence>
<dbReference type="PANTHER" id="PTHR45648">
    <property type="entry name" value="GDSL LIPASE/ACYLHYDROLASE FAMILY PROTEIN (AFU_ORTHOLOGUE AFUA_4G14700)"/>
    <property type="match status" value="1"/>
</dbReference>
<dbReference type="EMBL" id="JANBPU010000112">
    <property type="protein sequence ID" value="KAJ1916177.1"/>
    <property type="molecule type" value="Genomic_DNA"/>
</dbReference>
<dbReference type="GO" id="GO:0016787">
    <property type="term" value="F:hydrolase activity"/>
    <property type="evidence" value="ECO:0007669"/>
    <property type="project" value="UniProtKB-KW"/>
</dbReference>
<keyword evidence="2" id="KW-0732">Signal</keyword>
<proteinExistence type="predicted"/>
<organism evidence="3 4">
    <name type="scientific">Mycoemilia scoparia</name>
    <dbReference type="NCBI Taxonomy" id="417184"/>
    <lineage>
        <taxon>Eukaryota</taxon>
        <taxon>Fungi</taxon>
        <taxon>Fungi incertae sedis</taxon>
        <taxon>Zoopagomycota</taxon>
        <taxon>Kickxellomycotina</taxon>
        <taxon>Kickxellomycetes</taxon>
        <taxon>Kickxellales</taxon>
        <taxon>Kickxellaceae</taxon>
        <taxon>Mycoemilia</taxon>
    </lineage>
</organism>
<evidence type="ECO:0000313" key="4">
    <source>
        <dbReference type="Proteomes" id="UP001150538"/>
    </source>
</evidence>
<dbReference type="OrthoDB" id="1600564at2759"/>
<accession>A0A9W8A1D1</accession>
<dbReference type="Proteomes" id="UP001150538">
    <property type="component" value="Unassembled WGS sequence"/>
</dbReference>
<dbReference type="PANTHER" id="PTHR45648:SF22">
    <property type="entry name" value="GDSL LIPASE_ACYLHYDROLASE FAMILY PROTEIN (AFU_ORTHOLOGUE AFUA_4G14700)"/>
    <property type="match status" value="1"/>
</dbReference>
<evidence type="ECO:0000313" key="3">
    <source>
        <dbReference type="EMBL" id="KAJ1916177.1"/>
    </source>
</evidence>
<reference evidence="3" key="1">
    <citation type="submission" date="2022-07" db="EMBL/GenBank/DDBJ databases">
        <title>Phylogenomic reconstructions and comparative analyses of Kickxellomycotina fungi.</title>
        <authorList>
            <person name="Reynolds N.K."/>
            <person name="Stajich J.E."/>
            <person name="Barry K."/>
            <person name="Grigoriev I.V."/>
            <person name="Crous P."/>
            <person name="Smith M.E."/>
        </authorList>
    </citation>
    <scope>NUCLEOTIDE SEQUENCE</scope>
    <source>
        <strain evidence="3">NBRC 100468</strain>
    </source>
</reference>
<feature type="signal peptide" evidence="2">
    <location>
        <begin position="1"/>
        <end position="26"/>
    </location>
</feature>
<dbReference type="SUPFAM" id="SSF52266">
    <property type="entry name" value="SGNH hydrolase"/>
    <property type="match status" value="1"/>
</dbReference>
<comment type="caution">
    <text evidence="3">The sequence shown here is derived from an EMBL/GenBank/DDBJ whole genome shotgun (WGS) entry which is preliminary data.</text>
</comment>
<keyword evidence="1" id="KW-0378">Hydrolase</keyword>
<dbReference type="InterPro" id="IPR036514">
    <property type="entry name" value="SGNH_hydro_sf"/>
</dbReference>
<dbReference type="InterPro" id="IPR051058">
    <property type="entry name" value="GDSL_Est/Lipase"/>
</dbReference>
<name>A0A9W8A1D1_9FUNG</name>
<feature type="chain" id="PRO_5040987932" evidence="2">
    <location>
        <begin position="27"/>
        <end position="374"/>
    </location>
</feature>
<dbReference type="CDD" id="cd01846">
    <property type="entry name" value="fatty_acyltransferase_like"/>
    <property type="match status" value="1"/>
</dbReference>
<dbReference type="AlphaFoldDB" id="A0A9W8A1D1"/>
<evidence type="ECO:0000256" key="1">
    <source>
        <dbReference type="ARBA" id="ARBA00022801"/>
    </source>
</evidence>
<protein>
    <submittedName>
        <fullName evidence="3">Uncharacterized protein</fullName>
    </submittedName>
</protein>
<evidence type="ECO:0000256" key="2">
    <source>
        <dbReference type="SAM" id="SignalP"/>
    </source>
</evidence>
<keyword evidence="4" id="KW-1185">Reference proteome</keyword>
<gene>
    <name evidence="3" type="ORF">H4219_003940</name>
</gene>